<comment type="cofactor">
    <cofactor evidence="14 15">
        <name>Mn(2+)</name>
        <dbReference type="ChEBI" id="CHEBI:29035"/>
    </cofactor>
    <cofactor evidence="14 15">
        <name>Mg(2+)</name>
        <dbReference type="ChEBI" id="CHEBI:18420"/>
    </cofactor>
    <text evidence="14 15">Manganese or magnesium. Binds 1 divalent metal ion per monomer in the absence of substrate. May bind a second metal ion after substrate binding.</text>
</comment>
<evidence type="ECO:0000256" key="11">
    <source>
        <dbReference type="ARBA" id="ARBA00022759"/>
    </source>
</evidence>
<keyword evidence="10 14" id="KW-0479">Metal-binding</keyword>
<evidence type="ECO:0000256" key="3">
    <source>
        <dbReference type="ARBA" id="ARBA00004065"/>
    </source>
</evidence>
<dbReference type="InterPro" id="IPR012337">
    <property type="entry name" value="RNaseH-like_sf"/>
</dbReference>
<comment type="similarity">
    <text evidence="5 14 16">Belongs to the RNase HII family.</text>
</comment>
<dbReference type="AlphaFoldDB" id="A0A7Z7LDN2"/>
<dbReference type="GO" id="GO:0043137">
    <property type="term" value="P:DNA replication, removal of RNA primer"/>
    <property type="evidence" value="ECO:0007669"/>
    <property type="project" value="TreeGrafter"/>
</dbReference>
<comment type="cofactor">
    <cofactor evidence="2">
        <name>Mg(2+)</name>
        <dbReference type="ChEBI" id="CHEBI:18420"/>
    </cofactor>
</comment>
<evidence type="ECO:0000313" key="18">
    <source>
        <dbReference type="EMBL" id="SSC12043.1"/>
    </source>
</evidence>
<keyword evidence="19" id="KW-1185">Reference proteome</keyword>
<comment type="catalytic activity">
    <reaction evidence="1 14 15 16">
        <text>Endonucleolytic cleavage to 5'-phosphomonoester.</text>
        <dbReference type="EC" id="3.1.26.4"/>
    </reaction>
</comment>
<feature type="domain" description="RNase H type-2" evidence="17">
    <location>
        <begin position="27"/>
        <end position="212"/>
    </location>
</feature>
<dbReference type="GO" id="GO:0005737">
    <property type="term" value="C:cytoplasm"/>
    <property type="evidence" value="ECO:0007669"/>
    <property type="project" value="UniProtKB-SubCell"/>
</dbReference>
<evidence type="ECO:0000256" key="2">
    <source>
        <dbReference type="ARBA" id="ARBA00001946"/>
    </source>
</evidence>
<organism evidence="18 19">
    <name type="scientific">Mesotoga infera</name>
    <dbReference type="NCBI Taxonomy" id="1236046"/>
    <lineage>
        <taxon>Bacteria</taxon>
        <taxon>Thermotogati</taxon>
        <taxon>Thermotogota</taxon>
        <taxon>Thermotogae</taxon>
        <taxon>Kosmotogales</taxon>
        <taxon>Kosmotogaceae</taxon>
        <taxon>Mesotoga</taxon>
    </lineage>
</organism>
<evidence type="ECO:0000256" key="15">
    <source>
        <dbReference type="PROSITE-ProRule" id="PRU01319"/>
    </source>
</evidence>
<comment type="function">
    <text evidence="3 14 16">Endonuclease that specifically degrades the RNA of RNA-DNA hybrids.</text>
</comment>
<dbReference type="Proteomes" id="UP000250796">
    <property type="component" value="Chromosome MESINF"/>
</dbReference>
<protein>
    <recommendedName>
        <fullName evidence="7 14">Ribonuclease HII</fullName>
        <shortName evidence="14">RNase HII</shortName>
        <ecNumber evidence="6 14">3.1.26.4</ecNumber>
    </recommendedName>
</protein>
<gene>
    <name evidence="14 18" type="primary">rnhB</name>
    <name evidence="18" type="ORF">MESINF_0594</name>
</gene>
<evidence type="ECO:0000256" key="9">
    <source>
        <dbReference type="ARBA" id="ARBA00022722"/>
    </source>
</evidence>
<evidence type="ECO:0000256" key="14">
    <source>
        <dbReference type="HAMAP-Rule" id="MF_00052"/>
    </source>
</evidence>
<evidence type="ECO:0000259" key="17">
    <source>
        <dbReference type="PROSITE" id="PS51975"/>
    </source>
</evidence>
<dbReference type="RefSeq" id="WP_169698449.1">
    <property type="nucleotide sequence ID" value="NZ_LS974202.1"/>
</dbReference>
<dbReference type="InterPro" id="IPR036397">
    <property type="entry name" value="RNaseH_sf"/>
</dbReference>
<dbReference type="Pfam" id="PF01351">
    <property type="entry name" value="RNase_HII"/>
    <property type="match status" value="1"/>
</dbReference>
<evidence type="ECO:0000256" key="6">
    <source>
        <dbReference type="ARBA" id="ARBA00012180"/>
    </source>
</evidence>
<dbReference type="PANTHER" id="PTHR10954:SF18">
    <property type="entry name" value="RIBONUCLEASE HII"/>
    <property type="match status" value="1"/>
</dbReference>
<keyword evidence="9 14" id="KW-0540">Nuclease</keyword>
<evidence type="ECO:0000256" key="7">
    <source>
        <dbReference type="ARBA" id="ARBA00019179"/>
    </source>
</evidence>
<evidence type="ECO:0000313" key="19">
    <source>
        <dbReference type="Proteomes" id="UP000250796"/>
    </source>
</evidence>
<dbReference type="HAMAP" id="MF_00052_B">
    <property type="entry name" value="RNase_HII_B"/>
    <property type="match status" value="1"/>
</dbReference>
<evidence type="ECO:0000256" key="5">
    <source>
        <dbReference type="ARBA" id="ARBA00007383"/>
    </source>
</evidence>
<dbReference type="InterPro" id="IPR001352">
    <property type="entry name" value="RNase_HII/HIII"/>
</dbReference>
<reference evidence="18 19" key="1">
    <citation type="submission" date="2017-01" db="EMBL/GenBank/DDBJ databases">
        <authorList>
            <person name="Erauso G."/>
        </authorList>
    </citation>
    <scope>NUCLEOTIDE SEQUENCE [LARGE SCALE GENOMIC DNA]</scope>
    <source>
        <strain evidence="18">MESINF1</strain>
    </source>
</reference>
<dbReference type="Gene3D" id="3.30.420.10">
    <property type="entry name" value="Ribonuclease H-like superfamily/Ribonuclease H"/>
    <property type="match status" value="1"/>
</dbReference>
<dbReference type="SUPFAM" id="SSF53098">
    <property type="entry name" value="Ribonuclease H-like"/>
    <property type="match status" value="1"/>
</dbReference>
<dbReference type="InterPro" id="IPR022898">
    <property type="entry name" value="RNase_HII"/>
</dbReference>
<evidence type="ECO:0000256" key="4">
    <source>
        <dbReference type="ARBA" id="ARBA00004496"/>
    </source>
</evidence>
<dbReference type="PANTHER" id="PTHR10954">
    <property type="entry name" value="RIBONUCLEASE H2 SUBUNIT A"/>
    <property type="match status" value="1"/>
</dbReference>
<dbReference type="InterPro" id="IPR024567">
    <property type="entry name" value="RNase_HII/HIII_dom"/>
</dbReference>
<dbReference type="GO" id="GO:0032299">
    <property type="term" value="C:ribonuclease H2 complex"/>
    <property type="evidence" value="ECO:0007669"/>
    <property type="project" value="TreeGrafter"/>
</dbReference>
<keyword evidence="13 14" id="KW-0464">Manganese</keyword>
<feature type="binding site" evidence="14 15">
    <location>
        <position position="34"/>
    </location>
    <ligand>
        <name>a divalent metal cation</name>
        <dbReference type="ChEBI" id="CHEBI:60240"/>
    </ligand>
</feature>
<name>A0A7Z7LDN2_9BACT</name>
<accession>A0A7Z7LDN2</accession>
<dbReference type="NCBIfam" id="NF000594">
    <property type="entry name" value="PRK00015.1-1"/>
    <property type="match status" value="1"/>
</dbReference>
<keyword evidence="12 14" id="KW-0378">Hydrolase</keyword>
<dbReference type="PROSITE" id="PS51975">
    <property type="entry name" value="RNASE_H_2"/>
    <property type="match status" value="1"/>
</dbReference>
<keyword evidence="11 14" id="KW-0255">Endonuclease</keyword>
<dbReference type="GO" id="GO:0003723">
    <property type="term" value="F:RNA binding"/>
    <property type="evidence" value="ECO:0007669"/>
    <property type="project" value="UniProtKB-UniRule"/>
</dbReference>
<feature type="binding site" evidence="14 15">
    <location>
        <position position="122"/>
    </location>
    <ligand>
        <name>a divalent metal cation</name>
        <dbReference type="ChEBI" id="CHEBI:60240"/>
    </ligand>
</feature>
<proteinExistence type="inferred from homology"/>
<dbReference type="EMBL" id="LS974202">
    <property type="protein sequence ID" value="SSC12043.1"/>
    <property type="molecule type" value="Genomic_DNA"/>
</dbReference>
<keyword evidence="8 14" id="KW-0963">Cytoplasm</keyword>
<dbReference type="GO" id="GO:0006298">
    <property type="term" value="P:mismatch repair"/>
    <property type="evidence" value="ECO:0007669"/>
    <property type="project" value="TreeGrafter"/>
</dbReference>
<dbReference type="NCBIfam" id="NF000595">
    <property type="entry name" value="PRK00015.1-3"/>
    <property type="match status" value="1"/>
</dbReference>
<dbReference type="GO" id="GO:0004523">
    <property type="term" value="F:RNA-DNA hybrid ribonuclease activity"/>
    <property type="evidence" value="ECO:0007669"/>
    <property type="project" value="UniProtKB-UniRule"/>
</dbReference>
<evidence type="ECO:0000256" key="16">
    <source>
        <dbReference type="RuleBase" id="RU003515"/>
    </source>
</evidence>
<dbReference type="CDD" id="cd07182">
    <property type="entry name" value="RNase_HII_bacteria_HII_like"/>
    <property type="match status" value="1"/>
</dbReference>
<dbReference type="EC" id="3.1.26.4" evidence="6 14"/>
<comment type="subcellular location">
    <subcellularLocation>
        <location evidence="4 14">Cytoplasm</location>
    </subcellularLocation>
</comment>
<sequence length="238" mass="26605">MYNRFMGSSEDYETLESFDSTFIERFGTIAGLDEAGRGPLAGPVVAAAVILRGSVRGVNDSKLLSAKDRESLYEEIIDRAYVGIGLSTPEEIDLLNILNATKLAMNRALDGLSVRPSYVIIDGKYLNLKIRGRCIVGGDRLSASIASASIMAKVFRDRLMKDLGNLYPEYGYEKHKGYGTEKHLQAIARYGPSTWHRLTYRPIRESARPELVSRWLRDSAVNEDRLFRAGLLTPEVLR</sequence>
<evidence type="ECO:0000256" key="12">
    <source>
        <dbReference type="ARBA" id="ARBA00022801"/>
    </source>
</evidence>
<feature type="binding site" evidence="14 15">
    <location>
        <position position="33"/>
    </location>
    <ligand>
        <name>a divalent metal cation</name>
        <dbReference type="ChEBI" id="CHEBI:60240"/>
    </ligand>
</feature>
<dbReference type="GO" id="GO:0030145">
    <property type="term" value="F:manganese ion binding"/>
    <property type="evidence" value="ECO:0007669"/>
    <property type="project" value="UniProtKB-UniRule"/>
</dbReference>
<dbReference type="KEGG" id="minf:MESINF_0594"/>
<evidence type="ECO:0000256" key="8">
    <source>
        <dbReference type="ARBA" id="ARBA00022490"/>
    </source>
</evidence>
<evidence type="ECO:0000256" key="10">
    <source>
        <dbReference type="ARBA" id="ARBA00022723"/>
    </source>
</evidence>
<evidence type="ECO:0000256" key="13">
    <source>
        <dbReference type="ARBA" id="ARBA00023211"/>
    </source>
</evidence>
<evidence type="ECO:0000256" key="1">
    <source>
        <dbReference type="ARBA" id="ARBA00000077"/>
    </source>
</evidence>